<dbReference type="KEGG" id="hprf:HLPR_26350"/>
<evidence type="ECO:0000313" key="2">
    <source>
        <dbReference type="EMBL" id="BEP30304.1"/>
    </source>
</evidence>
<keyword evidence="3" id="KW-1185">Reference proteome</keyword>
<gene>
    <name evidence="2" type="ORF">HLPR_26350</name>
</gene>
<dbReference type="EMBL" id="AP028654">
    <property type="protein sequence ID" value="BEP30304.1"/>
    <property type="molecule type" value="Genomic_DNA"/>
</dbReference>
<dbReference type="AlphaFoldDB" id="A0AAU9EFL6"/>
<dbReference type="InterPro" id="IPR024534">
    <property type="entry name" value="JetD_C"/>
</dbReference>
<reference evidence="2 3" key="1">
    <citation type="submission" date="2023-08" db="EMBL/GenBank/DDBJ databases">
        <title>Helicovermis profunda gen. nov., sp. nov., a novel mesophilic, fermentative bacterium within the Bacillota from a deep-sea hydrothermal vent chimney.</title>
        <authorList>
            <person name="Miyazaki U."/>
            <person name="Mizutani D."/>
            <person name="Hashimoto Y."/>
            <person name="Tame A."/>
            <person name="Sawayama S."/>
            <person name="Miyazaki J."/>
            <person name="Takai K."/>
            <person name="Nakagawa S."/>
        </authorList>
    </citation>
    <scope>NUCLEOTIDE SEQUENCE [LARGE SCALE GENOMIC DNA]</scope>
    <source>
        <strain evidence="2 3">S502</strain>
    </source>
</reference>
<evidence type="ECO:0000259" key="1">
    <source>
        <dbReference type="Pfam" id="PF09983"/>
    </source>
</evidence>
<feature type="domain" description="Wadjet protein JetD C-terminal" evidence="1">
    <location>
        <begin position="169"/>
        <end position="261"/>
    </location>
</feature>
<proteinExistence type="predicted"/>
<accession>A0AAU9EFL6</accession>
<dbReference type="Proteomes" id="UP001321786">
    <property type="component" value="Chromosome"/>
</dbReference>
<protein>
    <submittedName>
        <fullName evidence="2">DUF2220 family protein</fullName>
    </submittedName>
</protein>
<dbReference type="RefSeq" id="WP_338535899.1">
    <property type="nucleotide sequence ID" value="NZ_AP028654.1"/>
</dbReference>
<evidence type="ECO:0000313" key="3">
    <source>
        <dbReference type="Proteomes" id="UP001321786"/>
    </source>
</evidence>
<organism evidence="2 3">
    <name type="scientific">Helicovermis profundi</name>
    <dbReference type="NCBI Taxonomy" id="3065157"/>
    <lineage>
        <taxon>Bacteria</taxon>
        <taxon>Bacillati</taxon>
        <taxon>Bacillota</taxon>
        <taxon>Clostridia</taxon>
        <taxon>Helicovermis</taxon>
    </lineage>
</organism>
<name>A0AAU9EFL6_9FIRM</name>
<sequence>MIEKNILEHLKAYKKRKIKLIEIEKNLPANLLYKDYANIILNLINDGYLKMVKASGFNHKTINLPNEFYIESKKISSEYYIELEKYALKYSGYFKLDYYFNQSEKKWLQDKEYISKIYDFLKINGFPKLPLTSQELSYDIVADEKWLDYKGGMKILVALNIKEKLNIKSQNEPAMFAINLNFEKNGVYKHLIVENKAVYYRLLDLLDATSFSTLIYGAGWRVISMIKDFNKQFPFKGEHNFYYFGDIDYEGIKIFKSINEILKVNLATSFYIKLLEEKESIGKQNQLKNQEAFDFFKSNFLSLSLLERVDLLDQGYYWPQEGLSKIYLKEMWEKLDAD</sequence>
<dbReference type="Pfam" id="PF09983">
    <property type="entry name" value="JetD_C"/>
    <property type="match status" value="1"/>
</dbReference>